<comment type="catalytic activity">
    <reaction evidence="3">
        <text>[thioredoxin]-dithiol + NADP(+) = [thioredoxin]-disulfide + NADPH + H(+)</text>
        <dbReference type="Rhea" id="RHEA:20345"/>
        <dbReference type="Rhea" id="RHEA-COMP:10698"/>
        <dbReference type="Rhea" id="RHEA-COMP:10700"/>
        <dbReference type="ChEBI" id="CHEBI:15378"/>
        <dbReference type="ChEBI" id="CHEBI:29950"/>
        <dbReference type="ChEBI" id="CHEBI:50058"/>
        <dbReference type="ChEBI" id="CHEBI:57783"/>
        <dbReference type="ChEBI" id="CHEBI:58349"/>
        <dbReference type="EC" id="1.8.1.9"/>
    </reaction>
</comment>
<keyword evidence="1" id="KW-0285">Flavoprotein</keyword>
<dbReference type="PRINTS" id="PR00469">
    <property type="entry name" value="PNDRDTASEII"/>
</dbReference>
<sequence>MNARDNTTRDCVVIGAGAAGLSAALTLGRARRGTLVVDAGRQSDLAAPGIGGLLGQDGRPPAEFYARGRAELASYPSVELYRGEVVSGVREADGSFTLALGDGRRERTRSVVLAPGTDYRYPRVPGMDERWGRTVFHCPFCRGWEVRGRTLGVLASGAVGVHGALNLRAWSERVTLLTHGRELSAQEHERLAAGGVAVDERPLAALDGPGTALRSLTFADGGELPLDALLVKTVLHQRSPLARDLGASLTEPDEMLSVEAITVDPMGRTGVPRLYAAGDAAASTPPSVAAALASGHLAGATASVELVAGR</sequence>
<protein>
    <submittedName>
        <fullName evidence="5">Thioredoxin reductase</fullName>
    </submittedName>
</protein>
<dbReference type="EMBL" id="FNAX01000001">
    <property type="protein sequence ID" value="SDE39316.1"/>
    <property type="molecule type" value="Genomic_DNA"/>
</dbReference>
<dbReference type="SUPFAM" id="SSF51905">
    <property type="entry name" value="FAD/NAD(P)-binding domain"/>
    <property type="match status" value="1"/>
</dbReference>
<evidence type="ECO:0000256" key="3">
    <source>
        <dbReference type="ARBA" id="ARBA00048132"/>
    </source>
</evidence>
<dbReference type="Pfam" id="PF07992">
    <property type="entry name" value="Pyr_redox_2"/>
    <property type="match status" value="1"/>
</dbReference>
<dbReference type="Gene3D" id="3.50.50.60">
    <property type="entry name" value="FAD/NAD(P)-binding domain"/>
    <property type="match status" value="2"/>
</dbReference>
<dbReference type="InterPro" id="IPR036188">
    <property type="entry name" value="FAD/NAD-bd_sf"/>
</dbReference>
<dbReference type="PRINTS" id="PR00368">
    <property type="entry name" value="FADPNR"/>
</dbReference>
<accession>A0A1G7CKW9</accession>
<evidence type="ECO:0000259" key="4">
    <source>
        <dbReference type="Pfam" id="PF07992"/>
    </source>
</evidence>
<dbReference type="InterPro" id="IPR023753">
    <property type="entry name" value="FAD/NAD-binding_dom"/>
</dbReference>
<dbReference type="Proteomes" id="UP000198614">
    <property type="component" value="Unassembled WGS sequence"/>
</dbReference>
<dbReference type="InterPro" id="IPR050097">
    <property type="entry name" value="Ferredoxin-NADP_redctase_2"/>
</dbReference>
<evidence type="ECO:0000256" key="1">
    <source>
        <dbReference type="ARBA" id="ARBA00022630"/>
    </source>
</evidence>
<feature type="domain" description="FAD/NAD(P)-binding" evidence="4">
    <location>
        <begin position="10"/>
        <end position="295"/>
    </location>
</feature>
<organism evidence="5 6">
    <name type="scientific">Streptomyces griseoaurantiacus</name>
    <dbReference type="NCBI Taxonomy" id="68213"/>
    <lineage>
        <taxon>Bacteria</taxon>
        <taxon>Bacillati</taxon>
        <taxon>Actinomycetota</taxon>
        <taxon>Actinomycetes</taxon>
        <taxon>Kitasatosporales</taxon>
        <taxon>Streptomycetaceae</taxon>
        <taxon>Streptomyces</taxon>
        <taxon>Streptomyces aurantiacus group</taxon>
    </lineage>
</organism>
<proteinExistence type="predicted"/>
<dbReference type="OrthoDB" id="9786503at2"/>
<dbReference type="AlphaFoldDB" id="A0A1G7CKW9"/>
<gene>
    <name evidence="5" type="ORF">SAMN05216260_101545</name>
</gene>
<dbReference type="PANTHER" id="PTHR48105">
    <property type="entry name" value="THIOREDOXIN REDUCTASE 1-RELATED-RELATED"/>
    <property type="match status" value="1"/>
</dbReference>
<evidence type="ECO:0000313" key="5">
    <source>
        <dbReference type="EMBL" id="SDE39316.1"/>
    </source>
</evidence>
<dbReference type="GO" id="GO:0004791">
    <property type="term" value="F:thioredoxin-disulfide reductase (NADPH) activity"/>
    <property type="evidence" value="ECO:0007669"/>
    <property type="project" value="UniProtKB-EC"/>
</dbReference>
<keyword evidence="2" id="KW-0560">Oxidoreductase</keyword>
<evidence type="ECO:0000313" key="6">
    <source>
        <dbReference type="Proteomes" id="UP000198614"/>
    </source>
</evidence>
<reference evidence="5 6" key="1">
    <citation type="submission" date="2016-10" db="EMBL/GenBank/DDBJ databases">
        <authorList>
            <person name="de Groot N.N."/>
        </authorList>
    </citation>
    <scope>NUCLEOTIDE SEQUENCE [LARGE SCALE GENOMIC DNA]</scope>
    <source>
        <strain evidence="5 6">CGMCC 4.1859</strain>
    </source>
</reference>
<evidence type="ECO:0000256" key="2">
    <source>
        <dbReference type="ARBA" id="ARBA00023002"/>
    </source>
</evidence>
<name>A0A1G7CKW9_9ACTN</name>